<sequence length="697" mass="74056">MRWSLPDTPRAHRWQLVAAACCAVLAVVAVLTTTARSRDGQPDPHAWDAESGGAAAVTAPEAVFPAGSIDAALSRVVHRDLGTVKAPRLANGLAPPTNRWFSGLALGPTAQPVYPMPYSYTPTSDGFSFGVPSVSTQPEVITGFASSDVHVRIPGMTSATVTGYDDDSATVTLADSRGAVARVVLARGSPYLSLTALTPVTLETNLPFSSGASTRAASGRAYSAVTRGARIDGNHVVLGAGTSVTWFPVPDGGSRQAMADAAMVLTGTDLSYGVNSTTATTRITYRGNGTGAFGVLPHQTPQLANQTACNLGTIPTVFGTMRICQGHQLEWSTPNRPVQTQLPIDRLPATDRNRLAPIVRADIAASTTFPTDTYYGGKALQRLTQLWQLAEQLGLSQAAASAKSQLVGQLNQWTDPQGCANRSVKCFVYDDQARGLVGMAPSFGSEGFSDHHFHYGYFLYAAGILAMNDPALMARWRPVMDLVAADLASSGSGAFPDRRTFDPYGGQSWANGSTPLPDGNDQESTSEAINAWIGLDLWSKATHNQALSTQAQWMLAGETRAALRYGLYLDRADPVYRGYQHQIVSLTFGSKRGYQTWFSAEASAKLGIQLLPSAPASMVYLRSVPSALIRQEVQEATGTGGFSQTLSDYVLMYSALAGSTERDRALKIAGDPQWTSIDSGNSRAYLTAWILCAGLPA</sequence>
<dbReference type="RefSeq" id="WP_377824177.1">
    <property type="nucleotide sequence ID" value="NZ_JBHSWJ010000002.1"/>
</dbReference>
<evidence type="ECO:0000256" key="8">
    <source>
        <dbReference type="ARBA" id="ARBA00023326"/>
    </source>
</evidence>
<dbReference type="InterPro" id="IPR040720">
    <property type="entry name" value="GH81_C"/>
</dbReference>
<comment type="catalytic activity">
    <reaction evidence="1">
        <text>Hydrolysis of (1-&gt;3)-beta-D-glucosidic linkages in (1-&gt;3)-beta-D-glucans.</text>
        <dbReference type="EC" id="3.2.1.39"/>
    </reaction>
</comment>
<accession>A0ABW2AVR0</accession>
<dbReference type="PROSITE" id="PS52008">
    <property type="entry name" value="GH81"/>
    <property type="match status" value="1"/>
</dbReference>
<evidence type="ECO:0000256" key="1">
    <source>
        <dbReference type="ARBA" id="ARBA00000382"/>
    </source>
</evidence>
<feature type="domain" description="Glycosyl hydrolase family 81 C-terminal" evidence="9">
    <location>
        <begin position="360"/>
        <end position="685"/>
    </location>
</feature>
<organism evidence="10 11">
    <name type="scientific">Branchiibius cervicis</name>
    <dbReference type="NCBI Taxonomy" id="908252"/>
    <lineage>
        <taxon>Bacteria</taxon>
        <taxon>Bacillati</taxon>
        <taxon>Actinomycetota</taxon>
        <taxon>Actinomycetes</taxon>
        <taxon>Micrococcales</taxon>
        <taxon>Dermacoccaceae</taxon>
        <taxon>Branchiibius</taxon>
    </lineage>
</organism>
<keyword evidence="6" id="KW-0326">Glycosidase</keyword>
<dbReference type="Proteomes" id="UP001596356">
    <property type="component" value="Unassembled WGS sequence"/>
</dbReference>
<dbReference type="InterPro" id="IPR005200">
    <property type="entry name" value="Endo-beta-glucanase"/>
</dbReference>
<evidence type="ECO:0000256" key="4">
    <source>
        <dbReference type="ARBA" id="ARBA00022801"/>
    </source>
</evidence>
<dbReference type="Pfam" id="PF17652">
    <property type="entry name" value="Glyco_hydro81C"/>
    <property type="match status" value="1"/>
</dbReference>
<evidence type="ECO:0000256" key="2">
    <source>
        <dbReference type="ARBA" id="ARBA00010730"/>
    </source>
</evidence>
<evidence type="ECO:0000313" key="10">
    <source>
        <dbReference type="EMBL" id="MFC6715226.1"/>
    </source>
</evidence>
<evidence type="ECO:0000256" key="6">
    <source>
        <dbReference type="ARBA" id="ARBA00023295"/>
    </source>
</evidence>
<reference evidence="11" key="1">
    <citation type="journal article" date="2019" name="Int. J. Syst. Evol. Microbiol.">
        <title>The Global Catalogue of Microorganisms (GCM) 10K type strain sequencing project: providing services to taxonomists for standard genome sequencing and annotation.</title>
        <authorList>
            <consortium name="The Broad Institute Genomics Platform"/>
            <consortium name="The Broad Institute Genome Sequencing Center for Infectious Disease"/>
            <person name="Wu L."/>
            <person name="Ma J."/>
        </authorList>
    </citation>
    <scope>NUCLEOTIDE SEQUENCE [LARGE SCALE GENOMIC DNA]</scope>
    <source>
        <strain evidence="11">NBRC 106593</strain>
    </source>
</reference>
<proteinExistence type="inferred from homology"/>
<keyword evidence="8" id="KW-0624">Polysaccharide degradation</keyword>
<name>A0ABW2AVR0_9MICO</name>
<dbReference type="Gene3D" id="2.70.98.30">
    <property type="entry name" value="Golgi alpha-mannosidase II, domain 4"/>
    <property type="match status" value="1"/>
</dbReference>
<protein>
    <recommendedName>
        <fullName evidence="3">glucan endo-1,3-beta-D-glucosidase</fullName>
        <ecNumber evidence="3">3.2.1.39</ecNumber>
    </recommendedName>
</protein>
<comment type="caution">
    <text evidence="10">The sequence shown here is derived from an EMBL/GenBank/DDBJ whole genome shotgun (WGS) entry which is preliminary data.</text>
</comment>
<keyword evidence="5" id="KW-0119">Carbohydrate metabolism</keyword>
<evidence type="ECO:0000256" key="3">
    <source>
        <dbReference type="ARBA" id="ARBA00012780"/>
    </source>
</evidence>
<keyword evidence="7" id="KW-0961">Cell wall biogenesis/degradation</keyword>
<keyword evidence="4 10" id="KW-0378">Hydrolase</keyword>
<evidence type="ECO:0000256" key="7">
    <source>
        <dbReference type="ARBA" id="ARBA00023316"/>
    </source>
</evidence>
<dbReference type="EC" id="3.2.1.39" evidence="3"/>
<evidence type="ECO:0000259" key="9">
    <source>
        <dbReference type="Pfam" id="PF17652"/>
    </source>
</evidence>
<gene>
    <name evidence="10" type="ORF">ACFQBT_15975</name>
</gene>
<dbReference type="GO" id="GO:0016787">
    <property type="term" value="F:hydrolase activity"/>
    <property type="evidence" value="ECO:0007669"/>
    <property type="project" value="UniProtKB-KW"/>
</dbReference>
<dbReference type="PANTHER" id="PTHR31983">
    <property type="entry name" value="ENDO-1,3(4)-BETA-GLUCANASE 1"/>
    <property type="match status" value="1"/>
</dbReference>
<evidence type="ECO:0000256" key="5">
    <source>
        <dbReference type="ARBA" id="ARBA00023277"/>
    </source>
</evidence>
<dbReference type="PANTHER" id="PTHR31983:SF0">
    <property type="entry name" value="GLUCAN ENDO-1,3-BETA-D-GLUCOSIDASE 2"/>
    <property type="match status" value="1"/>
</dbReference>
<comment type="similarity">
    <text evidence="2">Belongs to the glycosyl hydrolase 81 family.</text>
</comment>
<evidence type="ECO:0000313" key="11">
    <source>
        <dbReference type="Proteomes" id="UP001596356"/>
    </source>
</evidence>
<dbReference type="EMBL" id="JBHSWJ010000002">
    <property type="protein sequence ID" value="MFC6715226.1"/>
    <property type="molecule type" value="Genomic_DNA"/>
</dbReference>
<keyword evidence="11" id="KW-1185">Reference proteome</keyword>